<reference evidence="3" key="1">
    <citation type="submission" date="2023-08" db="EMBL/GenBank/DDBJ databases">
        <authorList>
            <person name="Audoor S."/>
            <person name="Bilcke G."/>
        </authorList>
    </citation>
    <scope>NUCLEOTIDE SEQUENCE</scope>
</reference>
<keyword evidence="4" id="KW-1185">Reference proteome</keyword>
<dbReference type="GO" id="GO:0016787">
    <property type="term" value="F:hydrolase activity"/>
    <property type="evidence" value="ECO:0007669"/>
    <property type="project" value="UniProtKB-KW"/>
</dbReference>
<sequence>MRKSKILCLHGGRSNNDVTQFQTAGLKLSTRADCHYLHAPHEANRCYPGLENFVSPPFWTWSEASDSASEQWDKSLESIAEYCRKEGPFDAVFGFSQGAAMITQFSYPSIWKERFGFRSCPWKSAILACGGAASNVANDYQAKIDIPSLHIMGSADPYLAESKLLLERWTDGSARTYTHQKGHEIDLMILSREEELAIVLDEFLISMSIF</sequence>
<feature type="domain" description="Serine hydrolase" evidence="2">
    <location>
        <begin position="3"/>
        <end position="185"/>
    </location>
</feature>
<proteinExistence type="predicted"/>
<organism evidence="3 4">
    <name type="scientific">Cylindrotheca closterium</name>
    <dbReference type="NCBI Taxonomy" id="2856"/>
    <lineage>
        <taxon>Eukaryota</taxon>
        <taxon>Sar</taxon>
        <taxon>Stramenopiles</taxon>
        <taxon>Ochrophyta</taxon>
        <taxon>Bacillariophyta</taxon>
        <taxon>Bacillariophyceae</taxon>
        <taxon>Bacillariophycidae</taxon>
        <taxon>Bacillariales</taxon>
        <taxon>Bacillariaceae</taxon>
        <taxon>Cylindrotheca</taxon>
    </lineage>
</organism>
<evidence type="ECO:0000256" key="1">
    <source>
        <dbReference type="ARBA" id="ARBA00022801"/>
    </source>
</evidence>
<name>A0AAD2CTN6_9STRA</name>
<evidence type="ECO:0000259" key="2">
    <source>
        <dbReference type="Pfam" id="PF03959"/>
    </source>
</evidence>
<dbReference type="AlphaFoldDB" id="A0AAD2CTN6"/>
<evidence type="ECO:0000313" key="4">
    <source>
        <dbReference type="Proteomes" id="UP001295423"/>
    </source>
</evidence>
<dbReference type="InterPro" id="IPR029058">
    <property type="entry name" value="AB_hydrolase_fold"/>
</dbReference>
<dbReference type="PANTHER" id="PTHR48070">
    <property type="entry name" value="ESTERASE OVCA2"/>
    <property type="match status" value="1"/>
</dbReference>
<dbReference type="Pfam" id="PF03959">
    <property type="entry name" value="FSH1"/>
    <property type="match status" value="1"/>
</dbReference>
<keyword evidence="1" id="KW-0378">Hydrolase</keyword>
<dbReference type="EMBL" id="CAKOGP040001446">
    <property type="protein sequence ID" value="CAJ1945659.1"/>
    <property type="molecule type" value="Genomic_DNA"/>
</dbReference>
<dbReference type="Proteomes" id="UP001295423">
    <property type="component" value="Unassembled WGS sequence"/>
</dbReference>
<dbReference type="Gene3D" id="3.40.50.1820">
    <property type="entry name" value="alpha/beta hydrolase"/>
    <property type="match status" value="1"/>
</dbReference>
<dbReference type="SUPFAM" id="SSF53474">
    <property type="entry name" value="alpha/beta-Hydrolases"/>
    <property type="match status" value="1"/>
</dbReference>
<protein>
    <recommendedName>
        <fullName evidence="2">Serine hydrolase domain-containing protein</fullName>
    </recommendedName>
</protein>
<dbReference type="InterPro" id="IPR050593">
    <property type="entry name" value="LovG"/>
</dbReference>
<dbReference type="GO" id="GO:0005634">
    <property type="term" value="C:nucleus"/>
    <property type="evidence" value="ECO:0007669"/>
    <property type="project" value="TreeGrafter"/>
</dbReference>
<dbReference type="GO" id="GO:0005737">
    <property type="term" value="C:cytoplasm"/>
    <property type="evidence" value="ECO:0007669"/>
    <property type="project" value="TreeGrafter"/>
</dbReference>
<comment type="caution">
    <text evidence="3">The sequence shown here is derived from an EMBL/GenBank/DDBJ whole genome shotgun (WGS) entry which is preliminary data.</text>
</comment>
<dbReference type="InterPro" id="IPR005645">
    <property type="entry name" value="FSH-like_dom"/>
</dbReference>
<evidence type="ECO:0000313" key="3">
    <source>
        <dbReference type="EMBL" id="CAJ1945659.1"/>
    </source>
</evidence>
<gene>
    <name evidence="3" type="ORF">CYCCA115_LOCUS9804</name>
</gene>
<dbReference type="PANTHER" id="PTHR48070:SF6">
    <property type="entry name" value="ESTERASE OVCA2"/>
    <property type="match status" value="1"/>
</dbReference>
<accession>A0AAD2CTN6</accession>